<evidence type="ECO:0000256" key="2">
    <source>
        <dbReference type="ARBA" id="ARBA00005543"/>
    </source>
</evidence>
<dbReference type="KEGG" id="trg:TRUGW13939_04341"/>
<dbReference type="InterPro" id="IPR011009">
    <property type="entry name" value="Kinase-like_dom_sf"/>
</dbReference>
<dbReference type="Proteomes" id="UP000509510">
    <property type="component" value="Chromosome II"/>
</dbReference>
<accession>A0A7H8QWR1</accession>
<keyword evidence="8" id="KW-1185">Reference proteome</keyword>
<keyword evidence="4" id="KW-0809">Transit peptide</keyword>
<dbReference type="RefSeq" id="XP_035343411.1">
    <property type="nucleotide sequence ID" value="XM_035487518.1"/>
</dbReference>
<evidence type="ECO:0000256" key="6">
    <source>
        <dbReference type="ARBA" id="ARBA00031849"/>
    </source>
</evidence>
<dbReference type="AlphaFoldDB" id="A0A7H8QWR1"/>
<sequence>MRSFAVLSTWRRLCSRSWRQSHLICNRCNSTTSKPALFRMLEDGSEEPIKEDDLFSYQRHRWLRNDREERDIRYVKFNLDALIYRVLRKWKPKPGRKKCKFSSPSSNRVLLSNRLTITGVKITKLLEGDSNKTLLLTMDDGGQVIARLPNPIAGPSYFTVASEVATRRFISLAMDSIPIPYMYDWDFRHENDVGAEWILEDRAVGLPLRQFWSNMDRETQRYIVKQVVDIEKKLGAIKFPHHGGLYLRRYLTGSGVPSSSLKSLYSLNNLPMSPSEEGYNSRNDFILDFAMGPSVDRGLYHRRKLMKEHHGPFHSMSHYAKCLGRNERRFVQKMGWERPNYFQSIKKIEDPRDIAKLTAQFLSAYRCVGENAPNDLSTISHPNLTLDNIFIDPNNMKITCLTGWQGTVVSPPILKPPYPPFLDSKFDTLSKDVKEKHPKDLYRELISEADPVRYDRIYKNPKEYRIFTAPLLAIRRAYESENIFELRESLINFINYYGLTSGEKSLRHDIRQTPDELNKHGHEMLARSELQMTFHLVQDAYRLSSTDCPDIPLDGRVRAEDFETAQRWARDYKNHYLDLAGTNKNRLALHKRLWPLNDLEEEPEHRPLVRRLLTGR</sequence>
<gene>
    <name evidence="7" type="ORF">TRUGW13939_04341</name>
</gene>
<evidence type="ECO:0000256" key="3">
    <source>
        <dbReference type="ARBA" id="ARBA00016197"/>
    </source>
</evidence>
<dbReference type="GeneID" id="55991843"/>
<comment type="similarity">
    <text evidence="2">Belongs to the AIM9 family.</text>
</comment>
<proteinExistence type="inferred from homology"/>
<evidence type="ECO:0000256" key="4">
    <source>
        <dbReference type="ARBA" id="ARBA00022946"/>
    </source>
</evidence>
<comment type="subcellular location">
    <subcellularLocation>
        <location evidence="1">Mitochondrion</location>
    </subcellularLocation>
</comment>
<evidence type="ECO:0000256" key="5">
    <source>
        <dbReference type="ARBA" id="ARBA00023128"/>
    </source>
</evidence>
<dbReference type="PANTHER" id="PTHR36091:SF1">
    <property type="entry name" value="ALTERED INHERITANCE OF MITOCHONDRIA PROTEIN 9, MITOCHONDRIAL"/>
    <property type="match status" value="1"/>
</dbReference>
<dbReference type="GO" id="GO:0005739">
    <property type="term" value="C:mitochondrion"/>
    <property type="evidence" value="ECO:0007669"/>
    <property type="project" value="UniProtKB-SubCell"/>
</dbReference>
<name>A0A7H8QWR1_TALRU</name>
<evidence type="ECO:0000256" key="1">
    <source>
        <dbReference type="ARBA" id="ARBA00004173"/>
    </source>
</evidence>
<dbReference type="EMBL" id="CP055899">
    <property type="protein sequence ID" value="QKX57233.1"/>
    <property type="molecule type" value="Genomic_DNA"/>
</dbReference>
<reference evidence="8" key="1">
    <citation type="submission" date="2020-06" db="EMBL/GenBank/DDBJ databases">
        <title>A chromosome-scale genome assembly of Talaromyces rugulosus W13939.</title>
        <authorList>
            <person name="Wang B."/>
            <person name="Guo L."/>
            <person name="Ye K."/>
            <person name="Wang L."/>
        </authorList>
    </citation>
    <scope>NUCLEOTIDE SEQUENCE [LARGE SCALE GENOMIC DNA]</scope>
    <source>
        <strain evidence="8">W13939</strain>
    </source>
</reference>
<evidence type="ECO:0000313" key="8">
    <source>
        <dbReference type="Proteomes" id="UP000509510"/>
    </source>
</evidence>
<keyword evidence="5" id="KW-0496">Mitochondrion</keyword>
<evidence type="ECO:0000313" key="7">
    <source>
        <dbReference type="EMBL" id="QKX57233.1"/>
    </source>
</evidence>
<dbReference type="OrthoDB" id="2831558at2759"/>
<dbReference type="SUPFAM" id="SSF56112">
    <property type="entry name" value="Protein kinase-like (PK-like)"/>
    <property type="match status" value="1"/>
</dbReference>
<dbReference type="PANTHER" id="PTHR36091">
    <property type="entry name" value="ALTERED INHERITANCE OF MITOCHONDRIA PROTEIN 9, MITOCHONDRIAL"/>
    <property type="match status" value="1"/>
</dbReference>
<protein>
    <recommendedName>
        <fullName evidence="3">Altered inheritance of mitochondria protein 9, mitochondrial</fullName>
    </recommendedName>
    <alternativeName>
        <fullName evidence="6">Found in mitochondrial proteome protein 29</fullName>
    </alternativeName>
</protein>
<dbReference type="InterPro" id="IPR051035">
    <property type="entry name" value="Mito_inheritance_9"/>
</dbReference>
<organism evidence="7 8">
    <name type="scientific">Talaromyces rugulosus</name>
    <name type="common">Penicillium rugulosum</name>
    <dbReference type="NCBI Taxonomy" id="121627"/>
    <lineage>
        <taxon>Eukaryota</taxon>
        <taxon>Fungi</taxon>
        <taxon>Dikarya</taxon>
        <taxon>Ascomycota</taxon>
        <taxon>Pezizomycotina</taxon>
        <taxon>Eurotiomycetes</taxon>
        <taxon>Eurotiomycetidae</taxon>
        <taxon>Eurotiales</taxon>
        <taxon>Trichocomaceae</taxon>
        <taxon>Talaromyces</taxon>
        <taxon>Talaromyces sect. Islandici</taxon>
    </lineage>
</organism>